<accession>A0A0R3VWF1</accession>
<dbReference type="Proteomes" id="UP000282613">
    <property type="component" value="Unassembled WGS sequence"/>
</dbReference>
<sequence length="261" mass="28938">MQCPCPTLLHSEPPTEFICPPQPVKKCIYTTIFKAEPTPEVIIPPQPVKKCTTSTVYRADPTAECPSSNAACCRGCFVLLSPPLPCDYPQYEKADGCEAFTLLWTKASIAINKELRDGHCRRQLDRPTPRGRDSSCVFASRPKGAFTVAQVLRIQFDNSMVSTTATQPRMRLSTCPCRRNRATQLELKNRLDGSVCELAQPSWHLQLRLCLPHNLQVCDRKLIFAGEIHGQVSTYHFVGGAGHQCTNSLQGESNTTCIDSV</sequence>
<dbReference type="EMBL" id="UYRS01000560">
    <property type="protein sequence ID" value="VDK23597.1"/>
    <property type="molecule type" value="Genomic_DNA"/>
</dbReference>
<organism evidence="3">
    <name type="scientific">Taenia asiatica</name>
    <name type="common">Asian tapeworm</name>
    <dbReference type="NCBI Taxonomy" id="60517"/>
    <lineage>
        <taxon>Eukaryota</taxon>
        <taxon>Metazoa</taxon>
        <taxon>Spiralia</taxon>
        <taxon>Lophotrochozoa</taxon>
        <taxon>Platyhelminthes</taxon>
        <taxon>Cestoda</taxon>
        <taxon>Eucestoda</taxon>
        <taxon>Cyclophyllidea</taxon>
        <taxon>Taeniidae</taxon>
        <taxon>Taenia</taxon>
    </lineage>
</organism>
<reference evidence="1 2" key="2">
    <citation type="submission" date="2018-11" db="EMBL/GenBank/DDBJ databases">
        <authorList>
            <consortium name="Pathogen Informatics"/>
        </authorList>
    </citation>
    <scope>NUCLEOTIDE SEQUENCE [LARGE SCALE GENOMIC DNA]</scope>
</reference>
<dbReference type="AlphaFoldDB" id="A0A0R3VWF1"/>
<proteinExistence type="predicted"/>
<evidence type="ECO:0000313" key="3">
    <source>
        <dbReference type="WBParaSite" id="TASK_0000174501-mRNA-1"/>
    </source>
</evidence>
<name>A0A0R3VWF1_TAEAS</name>
<reference evidence="3" key="1">
    <citation type="submission" date="2017-02" db="UniProtKB">
        <authorList>
            <consortium name="WormBaseParasite"/>
        </authorList>
    </citation>
    <scope>IDENTIFICATION</scope>
</reference>
<dbReference type="WBParaSite" id="TASK_0000174501-mRNA-1">
    <property type="protein sequence ID" value="TASK_0000174501-mRNA-1"/>
    <property type="gene ID" value="TASK_0000174501"/>
</dbReference>
<keyword evidence="2" id="KW-1185">Reference proteome</keyword>
<protein>
    <submittedName>
        <fullName evidence="1 3">Uncharacterized protein</fullName>
    </submittedName>
</protein>
<dbReference type="STRING" id="60517.A0A0R3VWF1"/>
<gene>
    <name evidence="1" type="ORF">TASK_LOCUS1746</name>
</gene>
<evidence type="ECO:0000313" key="2">
    <source>
        <dbReference type="Proteomes" id="UP000282613"/>
    </source>
</evidence>
<evidence type="ECO:0000313" key="1">
    <source>
        <dbReference type="EMBL" id="VDK23597.1"/>
    </source>
</evidence>